<protein>
    <submittedName>
        <fullName evidence="4">GNAT family N-acetyltransferase</fullName>
    </submittedName>
</protein>
<dbReference type="Gene3D" id="3.40.630.30">
    <property type="match status" value="1"/>
</dbReference>
<dbReference type="CDD" id="cd04301">
    <property type="entry name" value="NAT_SF"/>
    <property type="match status" value="1"/>
</dbReference>
<name>A0A6P1TWK1_9FIRM</name>
<reference evidence="4 5" key="1">
    <citation type="submission" date="2020-01" db="EMBL/GenBank/DDBJ databases">
        <title>Genome analysis of Anaerocolumna sp. CBA3638.</title>
        <authorList>
            <person name="Kim J."/>
            <person name="Roh S.W."/>
        </authorList>
    </citation>
    <scope>NUCLEOTIDE SEQUENCE [LARGE SCALE GENOMIC DNA]</scope>
    <source>
        <strain evidence="4 5">CBA3638</strain>
    </source>
</reference>
<dbReference type="Pfam" id="PF00583">
    <property type="entry name" value="Acetyltransf_1"/>
    <property type="match status" value="1"/>
</dbReference>
<proteinExistence type="predicted"/>
<evidence type="ECO:0000256" key="2">
    <source>
        <dbReference type="ARBA" id="ARBA00023315"/>
    </source>
</evidence>
<keyword evidence="5" id="KW-1185">Reference proteome</keyword>
<keyword evidence="1 4" id="KW-0808">Transferase</keyword>
<dbReference type="InterPro" id="IPR000182">
    <property type="entry name" value="GNAT_dom"/>
</dbReference>
<dbReference type="PANTHER" id="PTHR43420">
    <property type="entry name" value="ACETYLTRANSFERASE"/>
    <property type="match status" value="1"/>
</dbReference>
<sequence>MEDLEFINQLFLKAIIEMNRKEIPQWDELYPNKEVLSNDIEENQLFVGEIDSQICSVFVLNQEADKQYVNGNWKYPDSPFYVIHRLCVNPDFQNQGIGTRTLQYIENLLLKKGIEAIRLDAFSLNPYALKMYKSLGYNIVGEAHWRKGKFYLMEKYII</sequence>
<dbReference type="InterPro" id="IPR050680">
    <property type="entry name" value="YpeA/RimI_acetyltransf"/>
</dbReference>
<dbReference type="GO" id="GO:0016747">
    <property type="term" value="F:acyltransferase activity, transferring groups other than amino-acyl groups"/>
    <property type="evidence" value="ECO:0007669"/>
    <property type="project" value="InterPro"/>
</dbReference>
<evidence type="ECO:0000313" key="4">
    <source>
        <dbReference type="EMBL" id="QHQ63795.1"/>
    </source>
</evidence>
<dbReference type="Proteomes" id="UP000464314">
    <property type="component" value="Chromosome"/>
</dbReference>
<dbReference type="EMBL" id="CP048000">
    <property type="protein sequence ID" value="QHQ63795.1"/>
    <property type="molecule type" value="Genomic_DNA"/>
</dbReference>
<evidence type="ECO:0000259" key="3">
    <source>
        <dbReference type="PROSITE" id="PS51186"/>
    </source>
</evidence>
<dbReference type="InterPro" id="IPR016181">
    <property type="entry name" value="Acyl_CoA_acyltransferase"/>
</dbReference>
<gene>
    <name evidence="4" type="ORF">Ana3638_17310</name>
</gene>
<evidence type="ECO:0000313" key="5">
    <source>
        <dbReference type="Proteomes" id="UP000464314"/>
    </source>
</evidence>
<dbReference type="KEGG" id="anr:Ana3638_17310"/>
<dbReference type="SUPFAM" id="SSF55729">
    <property type="entry name" value="Acyl-CoA N-acyltransferases (Nat)"/>
    <property type="match status" value="1"/>
</dbReference>
<evidence type="ECO:0000256" key="1">
    <source>
        <dbReference type="ARBA" id="ARBA00022679"/>
    </source>
</evidence>
<feature type="domain" description="N-acetyltransferase" evidence="3">
    <location>
        <begin position="1"/>
        <end position="158"/>
    </location>
</feature>
<accession>A0A6P1TWK1</accession>
<dbReference type="PROSITE" id="PS51186">
    <property type="entry name" value="GNAT"/>
    <property type="match status" value="1"/>
</dbReference>
<organism evidence="4 5">
    <name type="scientific">Anaerocolumna sedimenticola</name>
    <dbReference type="NCBI Taxonomy" id="2696063"/>
    <lineage>
        <taxon>Bacteria</taxon>
        <taxon>Bacillati</taxon>
        <taxon>Bacillota</taxon>
        <taxon>Clostridia</taxon>
        <taxon>Lachnospirales</taxon>
        <taxon>Lachnospiraceae</taxon>
        <taxon>Anaerocolumna</taxon>
    </lineage>
</organism>
<dbReference type="AlphaFoldDB" id="A0A6P1TWK1"/>
<keyword evidence="2" id="KW-0012">Acyltransferase</keyword>